<reference evidence="4" key="1">
    <citation type="submission" date="2021-02" db="EMBL/GenBank/DDBJ databases">
        <title>Psilocybe cubensis genome.</title>
        <authorList>
            <person name="Mckernan K.J."/>
            <person name="Crawford S."/>
            <person name="Trippe A."/>
            <person name="Kane L.T."/>
            <person name="Mclaughlin S."/>
        </authorList>
    </citation>
    <scope>NUCLEOTIDE SEQUENCE [LARGE SCALE GENOMIC DNA]</scope>
    <source>
        <strain evidence="4">MGC-MH-2018</strain>
    </source>
</reference>
<organism evidence="4">
    <name type="scientific">Psilocybe cubensis</name>
    <name type="common">Psychedelic mushroom</name>
    <name type="synonym">Stropharia cubensis</name>
    <dbReference type="NCBI Taxonomy" id="181762"/>
    <lineage>
        <taxon>Eukaryota</taxon>
        <taxon>Fungi</taxon>
        <taxon>Dikarya</taxon>
        <taxon>Basidiomycota</taxon>
        <taxon>Agaricomycotina</taxon>
        <taxon>Agaricomycetes</taxon>
        <taxon>Agaricomycetidae</taxon>
        <taxon>Agaricales</taxon>
        <taxon>Agaricineae</taxon>
        <taxon>Strophariaceae</taxon>
        <taxon>Psilocybe</taxon>
    </lineage>
</organism>
<evidence type="ECO:0000313" key="5">
    <source>
        <dbReference type="EMBL" id="KAG5167422.1"/>
    </source>
</evidence>
<dbReference type="AlphaFoldDB" id="A0A8H8CG45"/>
<evidence type="ECO:0000313" key="2">
    <source>
        <dbReference type="EMBL" id="KAG5162723.1"/>
    </source>
</evidence>
<dbReference type="EMBL" id="JAFIQS010000017">
    <property type="protein sequence ID" value="KAG5162723.1"/>
    <property type="molecule type" value="Genomic_DNA"/>
</dbReference>
<name>A0A8H8CG45_PSICU</name>
<evidence type="ECO:0000313" key="4">
    <source>
        <dbReference type="EMBL" id="KAG5165002.1"/>
    </source>
</evidence>
<dbReference type="EMBL" id="JAFIQS010000010">
    <property type="protein sequence ID" value="KAG5165002.1"/>
    <property type="molecule type" value="Genomic_DNA"/>
</dbReference>
<accession>A0A8H8CG45</accession>
<feature type="region of interest" description="Disordered" evidence="1">
    <location>
        <begin position="40"/>
        <end position="127"/>
    </location>
</feature>
<feature type="region of interest" description="Disordered" evidence="1">
    <location>
        <begin position="251"/>
        <end position="274"/>
    </location>
</feature>
<evidence type="ECO:0000313" key="3">
    <source>
        <dbReference type="EMBL" id="KAG5162983.1"/>
    </source>
</evidence>
<evidence type="ECO:0000256" key="1">
    <source>
        <dbReference type="SAM" id="MobiDB-lite"/>
    </source>
</evidence>
<feature type="compositionally biased region" description="Low complexity" evidence="1">
    <location>
        <begin position="79"/>
        <end position="95"/>
    </location>
</feature>
<proteinExistence type="predicted"/>
<dbReference type="EMBL" id="JAFIQS010000007">
    <property type="protein sequence ID" value="KAG5167422.1"/>
    <property type="molecule type" value="Genomic_DNA"/>
</dbReference>
<dbReference type="OrthoDB" id="2686745at2759"/>
<protein>
    <submittedName>
        <fullName evidence="4">Uncharacterized protein</fullName>
    </submittedName>
</protein>
<comment type="caution">
    <text evidence="4">The sequence shown here is derived from an EMBL/GenBank/DDBJ whole genome shotgun (WGS) entry which is preliminary data.</text>
</comment>
<gene>
    <name evidence="5" type="ORF">JR316_007771</name>
    <name evidence="4" type="ORF">JR316_009696</name>
    <name evidence="2" type="ORF">JR316_012107</name>
    <name evidence="3" type="ORF">JR316_012371</name>
</gene>
<sequence>MENTTRQASSSGSLVEPVPMAVSEPYIGFHHPMVTSHINFTPVSRSAPPVPKTAMRINWEPRRSSADLPDDNDDPSLAPAPANPSQSTSSSANSPNPDPPNPAATAGPSQTTLPAQGVATAGPSSAPVGTSKVIIIRKPPGEPGRPGSGGFNLEDVLVGEHDWALSDVETLQDWLRREATKTLRLDASYRSQNPRLIERICNKAMRPEHWPVLANYDNCWPVKSALKLILKYKSEASRRVEGRKMAVRVRKAINNQEGSHESSSEGGSGSDEEA</sequence>
<dbReference type="EMBL" id="JAFIQS010000017">
    <property type="protein sequence ID" value="KAG5162983.1"/>
    <property type="molecule type" value="Genomic_DNA"/>
</dbReference>